<name>B8GT31_THISH</name>
<evidence type="ECO:0000256" key="7">
    <source>
        <dbReference type="ARBA" id="ARBA00022795"/>
    </source>
</evidence>
<accession>B8GT31</accession>
<evidence type="ECO:0000256" key="6">
    <source>
        <dbReference type="ARBA" id="ARBA00022500"/>
    </source>
</evidence>
<evidence type="ECO:0000256" key="1">
    <source>
        <dbReference type="ARBA" id="ARBA00004413"/>
    </source>
</evidence>
<protein>
    <recommendedName>
        <fullName evidence="3">Flagellar FliJ protein</fullName>
    </recommendedName>
</protein>
<keyword evidence="8" id="KW-0653">Protein transport</keyword>
<comment type="subcellular location">
    <subcellularLocation>
        <location evidence="1">Cell membrane</location>
        <topology evidence="1">Peripheral membrane protein</topology>
        <orientation evidence="1">Cytoplasmic side</orientation>
    </subcellularLocation>
</comment>
<dbReference type="Proteomes" id="UP000002383">
    <property type="component" value="Chromosome"/>
</dbReference>
<feature type="region of interest" description="Disordered" evidence="11">
    <location>
        <begin position="95"/>
        <end position="146"/>
    </location>
</feature>
<dbReference type="PANTHER" id="PTHR38786">
    <property type="entry name" value="FLAGELLAR FLIJ PROTEIN"/>
    <property type="match status" value="1"/>
</dbReference>
<proteinExistence type="inferred from homology"/>
<dbReference type="GO" id="GO:0015031">
    <property type="term" value="P:protein transport"/>
    <property type="evidence" value="ECO:0007669"/>
    <property type="project" value="UniProtKB-KW"/>
</dbReference>
<dbReference type="AlphaFoldDB" id="B8GT31"/>
<keyword evidence="5" id="KW-1003">Cell membrane</keyword>
<evidence type="ECO:0000256" key="10">
    <source>
        <dbReference type="ARBA" id="ARBA00023225"/>
    </source>
</evidence>
<evidence type="ECO:0000256" key="2">
    <source>
        <dbReference type="ARBA" id="ARBA00010004"/>
    </source>
</evidence>
<dbReference type="GO" id="GO:0006935">
    <property type="term" value="P:chemotaxis"/>
    <property type="evidence" value="ECO:0007669"/>
    <property type="project" value="UniProtKB-KW"/>
</dbReference>
<dbReference type="eggNOG" id="COG2882">
    <property type="taxonomic scope" value="Bacteria"/>
</dbReference>
<organism evidence="12 13">
    <name type="scientific">Thioalkalivibrio sulfidiphilus (strain HL-EbGR7)</name>
    <dbReference type="NCBI Taxonomy" id="396588"/>
    <lineage>
        <taxon>Bacteria</taxon>
        <taxon>Pseudomonadati</taxon>
        <taxon>Pseudomonadota</taxon>
        <taxon>Gammaproteobacteria</taxon>
        <taxon>Chromatiales</taxon>
        <taxon>Ectothiorhodospiraceae</taxon>
        <taxon>Thioalkalivibrio</taxon>
    </lineage>
</organism>
<dbReference type="InterPro" id="IPR053716">
    <property type="entry name" value="Flag_assembly_chemotaxis_eff"/>
</dbReference>
<evidence type="ECO:0000256" key="4">
    <source>
        <dbReference type="ARBA" id="ARBA00022448"/>
    </source>
</evidence>
<dbReference type="PANTHER" id="PTHR38786:SF1">
    <property type="entry name" value="FLAGELLAR FLIJ PROTEIN"/>
    <property type="match status" value="1"/>
</dbReference>
<keyword evidence="9" id="KW-0472">Membrane</keyword>
<keyword evidence="6" id="KW-0145">Chemotaxis</keyword>
<comment type="similarity">
    <text evidence="2">Belongs to the FliJ family.</text>
</comment>
<evidence type="ECO:0000256" key="5">
    <source>
        <dbReference type="ARBA" id="ARBA00022475"/>
    </source>
</evidence>
<dbReference type="Pfam" id="PF02050">
    <property type="entry name" value="FliJ"/>
    <property type="match status" value="1"/>
</dbReference>
<dbReference type="STRING" id="396588.Tgr7_1965"/>
<dbReference type="InterPro" id="IPR012823">
    <property type="entry name" value="Flagell_FliJ"/>
</dbReference>
<dbReference type="EMBL" id="CP001339">
    <property type="protein sequence ID" value="ACL73046.1"/>
    <property type="molecule type" value="Genomic_DNA"/>
</dbReference>
<keyword evidence="10" id="KW-1006">Bacterial flagellum protein export</keyword>
<feature type="compositionally biased region" description="Basic and acidic residues" evidence="11">
    <location>
        <begin position="105"/>
        <end position="146"/>
    </location>
</feature>
<dbReference type="KEGG" id="tgr:Tgr7_1965"/>
<dbReference type="HOGENOM" id="CLU_119965_1_0_6"/>
<dbReference type="GO" id="GO:0071973">
    <property type="term" value="P:bacterial-type flagellum-dependent cell motility"/>
    <property type="evidence" value="ECO:0007669"/>
    <property type="project" value="InterPro"/>
</dbReference>
<keyword evidence="13" id="KW-1185">Reference proteome</keyword>
<keyword evidence="7" id="KW-1005">Bacterial flagellum biogenesis</keyword>
<dbReference type="GO" id="GO:0009288">
    <property type="term" value="C:bacterial-type flagellum"/>
    <property type="evidence" value="ECO:0007669"/>
    <property type="project" value="InterPro"/>
</dbReference>
<evidence type="ECO:0000256" key="11">
    <source>
        <dbReference type="SAM" id="MobiDB-lite"/>
    </source>
</evidence>
<evidence type="ECO:0000256" key="8">
    <source>
        <dbReference type="ARBA" id="ARBA00022927"/>
    </source>
</evidence>
<reference evidence="12 13" key="1">
    <citation type="journal article" date="2011" name="Stand. Genomic Sci.">
        <title>Complete genome sequence of 'Thioalkalivibrio sulfidophilus' HL-EbGr7.</title>
        <authorList>
            <person name="Muyzer G."/>
            <person name="Sorokin D.Y."/>
            <person name="Mavromatis K."/>
            <person name="Lapidus A."/>
            <person name="Clum A."/>
            <person name="Ivanova N."/>
            <person name="Pati A."/>
            <person name="d'Haeseleer P."/>
            <person name="Woyke T."/>
            <person name="Kyrpides N.C."/>
        </authorList>
    </citation>
    <scope>NUCLEOTIDE SEQUENCE [LARGE SCALE GENOMIC DNA]</scope>
    <source>
        <strain evidence="12 13">HL-EbGR7</strain>
    </source>
</reference>
<sequence length="146" mass="17437">MTRSKRMQPVANVVHNRQQNAARVMGERQRALDDQQNRLQELNNYRDEYARRFEDGGESMAGINMRDYRLFLSRLNEAIEEQARRVELARAALEQSRGQWTATRVHSDAVNKVVERMQADERRDEDRREQKENDEFGQRPRRPHDK</sequence>
<keyword evidence="4" id="KW-0813">Transport</keyword>
<dbReference type="InterPro" id="IPR052570">
    <property type="entry name" value="FliJ"/>
</dbReference>
<keyword evidence="12" id="KW-0969">Cilium</keyword>
<keyword evidence="12" id="KW-0966">Cell projection</keyword>
<dbReference type="GO" id="GO:0005886">
    <property type="term" value="C:plasma membrane"/>
    <property type="evidence" value="ECO:0007669"/>
    <property type="project" value="UniProtKB-SubCell"/>
</dbReference>
<evidence type="ECO:0000256" key="3">
    <source>
        <dbReference type="ARBA" id="ARBA00020392"/>
    </source>
</evidence>
<dbReference type="NCBIfam" id="TIGR02473">
    <property type="entry name" value="flagell_FliJ"/>
    <property type="match status" value="1"/>
</dbReference>
<evidence type="ECO:0000313" key="12">
    <source>
        <dbReference type="EMBL" id="ACL73046.1"/>
    </source>
</evidence>
<dbReference type="OrthoDB" id="7063681at2"/>
<gene>
    <name evidence="12" type="ordered locus">Tgr7_1965</name>
</gene>
<dbReference type="RefSeq" id="WP_012638525.1">
    <property type="nucleotide sequence ID" value="NC_011901.1"/>
</dbReference>
<dbReference type="Gene3D" id="1.10.287.1700">
    <property type="match status" value="1"/>
</dbReference>
<evidence type="ECO:0000313" key="13">
    <source>
        <dbReference type="Proteomes" id="UP000002383"/>
    </source>
</evidence>
<evidence type="ECO:0000256" key="9">
    <source>
        <dbReference type="ARBA" id="ARBA00023136"/>
    </source>
</evidence>
<keyword evidence="12" id="KW-0282">Flagellum</keyword>
<dbReference type="GO" id="GO:0044781">
    <property type="term" value="P:bacterial-type flagellum organization"/>
    <property type="evidence" value="ECO:0007669"/>
    <property type="project" value="UniProtKB-KW"/>
</dbReference>